<proteinExistence type="inferred from homology"/>
<dbReference type="InterPro" id="IPR029058">
    <property type="entry name" value="AB_hydrolase_fold"/>
</dbReference>
<dbReference type="InterPro" id="IPR036291">
    <property type="entry name" value="NAD(P)-bd_dom_sf"/>
</dbReference>
<feature type="domain" description="NAD-dependent epimerase/dehydratase" evidence="4">
    <location>
        <begin position="3"/>
        <end position="212"/>
    </location>
</feature>
<feature type="region of interest" description="Disordered" evidence="2">
    <location>
        <begin position="340"/>
        <end position="362"/>
    </location>
</feature>
<reference evidence="5" key="1">
    <citation type="submission" date="2021-01" db="EMBL/GenBank/DDBJ databases">
        <authorList>
            <person name="Corre E."/>
            <person name="Pelletier E."/>
            <person name="Niang G."/>
            <person name="Scheremetjew M."/>
            <person name="Finn R."/>
            <person name="Kale V."/>
            <person name="Holt S."/>
            <person name="Cochrane G."/>
            <person name="Meng A."/>
            <person name="Brown T."/>
            <person name="Cohen L."/>
        </authorList>
    </citation>
    <scope>NUCLEOTIDE SEQUENCE</scope>
    <source>
        <strain evidence="5">CCMP1243</strain>
    </source>
</reference>
<sequence length="719" mass="78141">MVVLVTGAVGYVGSRIIEALRQSGRFPVVVGTDLQACLPRSVASDGHWGGVDLTQAGAVASLLDDVEAHYGRLSGVVHVAAFPGPAREPPSPLQLKRCSPITNRIQLETVASVDLLLANTLSAHNMFSQCLVRDVPRVVFSSSAFAYGWSHDPTAFRPVYLPMDEEHPLQPCETYGLSKMMGEEVAAMLSRSVRAVVPRTRTSFVSIRFPNMLKREAFETLPWTDMGFGDVEQNPNALTLAMWGYAHEDDVIEAHVAGLTTELPPGDVQAFVVAADDTRFEAPTDELVQRHLGEHVAAEVLGHPKTVAMLSSDLASRLPKRNWSVFSNAKAREFLGLRPRNWSQATPSGSGPRRQSFHSSAAASGQWSTKTFLAGDVELGSGAVLPDCRLVYEVHGALPVDGGRKVTLHPTSFGATHEDLRYRIGPGPQFTLDTREQCVVVVNMLGNGRSTSPYTAGQGLKFGGLKAWPWPSIEDNVRLQKRLLQEELGIAHVDMIFGYSMGAMQALTFAALFPDAVGRVAAVCGAARASNYNKVFLHSLRTVLTADPLWSQADQRFHGTPQTGLRSLGAVWAGWGLSEDFYRQEEFLQTDVGDFQSLEDFVDRGYVASFVGDEAHNLLAMLSTWYDSDIAHAFNGSLEQALGAIQAQVLLMPCNTDRYFSVAHSTAEAELIPRAVLAPIPSTWGHRAGDPSRPGQQGQSNFINKQVRGLLGNEKGKGK</sequence>
<dbReference type="InterPro" id="IPR000073">
    <property type="entry name" value="AB_hydrolase_1"/>
</dbReference>
<dbReference type="PANTHER" id="PTHR32268">
    <property type="entry name" value="HOMOSERINE O-ACETYLTRANSFERASE"/>
    <property type="match status" value="1"/>
</dbReference>
<evidence type="ECO:0000256" key="2">
    <source>
        <dbReference type="SAM" id="MobiDB-lite"/>
    </source>
</evidence>
<evidence type="ECO:0000259" key="4">
    <source>
        <dbReference type="Pfam" id="PF01370"/>
    </source>
</evidence>
<evidence type="ECO:0000313" key="5">
    <source>
        <dbReference type="EMBL" id="CAD9665673.1"/>
    </source>
</evidence>
<gene>
    <name evidence="5" type="ORF">RMAR1173_LOCUS2570</name>
</gene>
<dbReference type="SUPFAM" id="SSF51735">
    <property type="entry name" value="NAD(P)-binding Rossmann-fold domains"/>
    <property type="match status" value="1"/>
</dbReference>
<evidence type="ECO:0000259" key="3">
    <source>
        <dbReference type="Pfam" id="PF00561"/>
    </source>
</evidence>
<evidence type="ECO:0008006" key="6">
    <source>
        <dbReference type="Google" id="ProtNLM"/>
    </source>
</evidence>
<comment type="similarity">
    <text evidence="1">Belongs to the AB hydrolase superfamily. MetX family.</text>
</comment>
<organism evidence="5">
    <name type="scientific">Rhizochromulina marina</name>
    <dbReference type="NCBI Taxonomy" id="1034831"/>
    <lineage>
        <taxon>Eukaryota</taxon>
        <taxon>Sar</taxon>
        <taxon>Stramenopiles</taxon>
        <taxon>Ochrophyta</taxon>
        <taxon>Dictyochophyceae</taxon>
        <taxon>Rhizochromulinales</taxon>
        <taxon>Rhizochromulina</taxon>
    </lineage>
</organism>
<dbReference type="Gene3D" id="3.40.50.1820">
    <property type="entry name" value="alpha/beta hydrolase"/>
    <property type="match status" value="1"/>
</dbReference>
<dbReference type="InterPro" id="IPR001509">
    <property type="entry name" value="Epimerase_deHydtase"/>
</dbReference>
<dbReference type="Pfam" id="PF00561">
    <property type="entry name" value="Abhydrolase_1"/>
    <property type="match status" value="1"/>
</dbReference>
<protein>
    <recommendedName>
        <fullName evidence="6">AB hydrolase-1 domain-containing protein</fullName>
    </recommendedName>
</protein>
<dbReference type="GO" id="GO:0016747">
    <property type="term" value="F:acyltransferase activity, transferring groups other than amino-acyl groups"/>
    <property type="evidence" value="ECO:0007669"/>
    <property type="project" value="InterPro"/>
</dbReference>
<dbReference type="AlphaFoldDB" id="A0A7S2W453"/>
<dbReference type="SUPFAM" id="SSF53474">
    <property type="entry name" value="alpha/beta-Hydrolases"/>
    <property type="match status" value="1"/>
</dbReference>
<name>A0A7S2W453_9STRA</name>
<dbReference type="InterPro" id="IPR008220">
    <property type="entry name" value="HAT_MetX-like"/>
</dbReference>
<dbReference type="Gene3D" id="3.40.50.720">
    <property type="entry name" value="NAD(P)-binding Rossmann-like Domain"/>
    <property type="match status" value="1"/>
</dbReference>
<feature type="region of interest" description="Disordered" evidence="2">
    <location>
        <begin position="683"/>
        <end position="719"/>
    </location>
</feature>
<feature type="domain" description="AB hydrolase-1" evidence="3">
    <location>
        <begin position="432"/>
        <end position="676"/>
    </location>
</feature>
<feature type="compositionally biased region" description="Polar residues" evidence="2">
    <location>
        <begin position="694"/>
        <end position="704"/>
    </location>
</feature>
<accession>A0A7S2W453</accession>
<dbReference type="PANTHER" id="PTHR32268:SF15">
    <property type="entry name" value="HOMOSERINE ACETYLTRANSFERASE FAMILY PROTEIN (AFU_ORTHOLOGUE AFUA_1G15350)"/>
    <property type="match status" value="1"/>
</dbReference>
<dbReference type="Pfam" id="PF01370">
    <property type="entry name" value="Epimerase"/>
    <property type="match status" value="1"/>
</dbReference>
<dbReference type="EMBL" id="HBHJ01003991">
    <property type="protein sequence ID" value="CAD9665673.1"/>
    <property type="molecule type" value="Transcribed_RNA"/>
</dbReference>
<evidence type="ECO:0000256" key="1">
    <source>
        <dbReference type="ARBA" id="ARBA00006886"/>
    </source>
</evidence>